<name>A0A9P6FPE3_9FUNG</name>
<dbReference type="Gene3D" id="1.20.190.10">
    <property type="entry name" value="Pesticidal crystal protein, N-terminal domain"/>
    <property type="match status" value="1"/>
</dbReference>
<evidence type="ECO:0000256" key="1">
    <source>
        <dbReference type="SAM" id="SignalP"/>
    </source>
</evidence>
<dbReference type="EMBL" id="JAABOA010003334">
    <property type="protein sequence ID" value="KAF9578776.1"/>
    <property type="molecule type" value="Genomic_DNA"/>
</dbReference>
<dbReference type="Proteomes" id="UP000780801">
    <property type="component" value="Unassembled WGS sequence"/>
</dbReference>
<keyword evidence="1" id="KW-0732">Signal</keyword>
<protein>
    <recommendedName>
        <fullName evidence="2">Pesticidal crystal protein domain-containing protein</fullName>
    </recommendedName>
</protein>
<dbReference type="GO" id="GO:0090729">
    <property type="term" value="F:toxin activity"/>
    <property type="evidence" value="ECO:0007669"/>
    <property type="project" value="InterPro"/>
</dbReference>
<organism evidence="3 4">
    <name type="scientific">Lunasporangiospora selenospora</name>
    <dbReference type="NCBI Taxonomy" id="979761"/>
    <lineage>
        <taxon>Eukaryota</taxon>
        <taxon>Fungi</taxon>
        <taxon>Fungi incertae sedis</taxon>
        <taxon>Mucoromycota</taxon>
        <taxon>Mortierellomycotina</taxon>
        <taxon>Mortierellomycetes</taxon>
        <taxon>Mortierellales</taxon>
        <taxon>Mortierellaceae</taxon>
        <taxon>Lunasporangiospora</taxon>
    </lineage>
</organism>
<feature type="domain" description="Pesticidal crystal protein" evidence="2">
    <location>
        <begin position="45"/>
        <end position="275"/>
    </location>
</feature>
<dbReference type="Pfam" id="PF03945">
    <property type="entry name" value="Endotoxin_N"/>
    <property type="match status" value="1"/>
</dbReference>
<keyword evidence="4" id="KW-1185">Reference proteome</keyword>
<dbReference type="AlphaFoldDB" id="A0A9P6FPE3"/>
<reference evidence="3" key="1">
    <citation type="journal article" date="2020" name="Fungal Divers.">
        <title>Resolving the Mortierellaceae phylogeny through synthesis of multi-gene phylogenetics and phylogenomics.</title>
        <authorList>
            <person name="Vandepol N."/>
            <person name="Liber J."/>
            <person name="Desiro A."/>
            <person name="Na H."/>
            <person name="Kennedy M."/>
            <person name="Barry K."/>
            <person name="Grigoriev I.V."/>
            <person name="Miller A.N."/>
            <person name="O'Donnell K."/>
            <person name="Stajich J.E."/>
            <person name="Bonito G."/>
        </authorList>
    </citation>
    <scope>NUCLEOTIDE SEQUENCE</scope>
    <source>
        <strain evidence="3">KOD1015</strain>
    </source>
</reference>
<dbReference type="InterPro" id="IPR005639">
    <property type="entry name" value="Pest_crys_dom_I"/>
</dbReference>
<gene>
    <name evidence="3" type="ORF">BGW38_005263</name>
</gene>
<dbReference type="SUPFAM" id="SSF56849">
    <property type="entry name" value="delta-Endotoxin (insectocide), N-terminal domain"/>
    <property type="match status" value="1"/>
</dbReference>
<evidence type="ECO:0000259" key="2">
    <source>
        <dbReference type="Pfam" id="PF03945"/>
    </source>
</evidence>
<evidence type="ECO:0000313" key="3">
    <source>
        <dbReference type="EMBL" id="KAF9578776.1"/>
    </source>
</evidence>
<evidence type="ECO:0000313" key="4">
    <source>
        <dbReference type="Proteomes" id="UP000780801"/>
    </source>
</evidence>
<dbReference type="InterPro" id="IPR036716">
    <property type="entry name" value="Pest_crys_N_sf"/>
</dbReference>
<feature type="chain" id="PRO_5040317807" description="Pesticidal crystal protein domain-containing protein" evidence="1">
    <location>
        <begin position="24"/>
        <end position="602"/>
    </location>
</feature>
<dbReference type="OrthoDB" id="2422803at2759"/>
<proteinExistence type="predicted"/>
<feature type="signal peptide" evidence="1">
    <location>
        <begin position="1"/>
        <end position="23"/>
    </location>
</feature>
<sequence>MKIHPLIAAISLLSLAIAQDCNAGDKEDQTWSFVKQKVMPLLGLALTFPAGLGPFHSLGMSTISYFLDKILPDHSQNRPDPLKELAVELSNRMDRKLDNRTIDLFTQYAGNARQFYGNYKKAYDTWQSEGRPAKESESYSLYNYYVNQMGFLEQGPNYMAASKFTYLALPQFVIMASAHLSILRDAAMIGNDYLSVTSKPGSKTDFRQQFQFYLKKYSDILLSNYNARLDQLFHQQHGNSFTVKADAEYRKAKRSQELFNIYVAYETTNVLTAFDVTKCDSYNDRLSNAWVPKSYCNVNIEWLRRFKNIGKPYKGLLKKIRPATLLNPIYAAQEASSKGPLGFTRFWFQYEDGSTYATPSAYHYHDERLYSASSDGPIPDFTDINTMSTINITYAKINNDFSCSDKPCYVFTGLNFGNTPMTLPPKCPTINEKLDIPDGHIFSGMYPVGNKRPDNNNFYWEIVFTMEYRKKNRVDFAGLTSSHGIRFPADYVRFQERIKTNDYGEMSYLLGGRSIKFPGDVVFGLPSRNQGFDFNLRVYAKNNVTSMTIDGCVLTRRGVQFDGFDIYDGDCQQQKVTLPAKITVSGPLHLGAIEVVQMKSKA</sequence>
<dbReference type="GO" id="GO:0001907">
    <property type="term" value="P:symbiont-mediated killing of host cell"/>
    <property type="evidence" value="ECO:0007669"/>
    <property type="project" value="InterPro"/>
</dbReference>
<comment type="caution">
    <text evidence="3">The sequence shown here is derived from an EMBL/GenBank/DDBJ whole genome shotgun (WGS) entry which is preliminary data.</text>
</comment>
<accession>A0A9P6FPE3</accession>